<evidence type="ECO:0000256" key="2">
    <source>
        <dbReference type="ARBA" id="ARBA00023125"/>
    </source>
</evidence>
<evidence type="ECO:0000259" key="4">
    <source>
        <dbReference type="PROSITE" id="PS01124"/>
    </source>
</evidence>
<evidence type="ECO:0000256" key="3">
    <source>
        <dbReference type="ARBA" id="ARBA00023163"/>
    </source>
</evidence>
<dbReference type="SUPFAM" id="SSF46689">
    <property type="entry name" value="Homeodomain-like"/>
    <property type="match status" value="1"/>
</dbReference>
<gene>
    <name evidence="5" type="ORF">GQF02_07790</name>
</gene>
<dbReference type="PANTHER" id="PTHR46796">
    <property type="entry name" value="HTH-TYPE TRANSCRIPTIONAL ACTIVATOR RHAS-RELATED"/>
    <property type="match status" value="1"/>
</dbReference>
<dbReference type="PROSITE" id="PS01124">
    <property type="entry name" value="HTH_ARAC_FAMILY_2"/>
    <property type="match status" value="1"/>
</dbReference>
<sequence>MTTAHSPLSFSTRIAHDADLHASFISGWQQDYAQLSCGRYFGRLDEVCTGRVQLFCEYASCETWQQCRPAPGRIWFGLPAPGSGASLRFAGQEVAPDSVLICPGGDEFFLRTPPAFTIGGMVVEQDLLEACCLVRYGHALPPLWRQSGSLTLTPVACRQLEQSLARYLDAARSQPEQLLSDKWQWQLADILLQALATGTHAPAKRRSHLGWVEQTCRWARVPDAPVASVDSLCQRLHVTRRTLQNGFHQAAAISPLGMLRALRLGEVRRALSSTQHAGQSIQDLALAWGFGSASQFGQDYRRQFGETPSQTRQAMRQDKQQANADALPAKIGITI</sequence>
<dbReference type="Gene3D" id="1.10.10.60">
    <property type="entry name" value="Homeodomain-like"/>
    <property type="match status" value="1"/>
</dbReference>
<accession>A0A845BQX8</accession>
<keyword evidence="1" id="KW-0805">Transcription regulation</keyword>
<dbReference type="GO" id="GO:0043565">
    <property type="term" value="F:sequence-specific DNA binding"/>
    <property type="evidence" value="ECO:0007669"/>
    <property type="project" value="InterPro"/>
</dbReference>
<keyword evidence="6" id="KW-1185">Reference proteome</keyword>
<dbReference type="Proteomes" id="UP000467214">
    <property type="component" value="Unassembled WGS sequence"/>
</dbReference>
<evidence type="ECO:0000313" key="6">
    <source>
        <dbReference type="Proteomes" id="UP000467214"/>
    </source>
</evidence>
<name>A0A845BQX8_9NEIS</name>
<keyword evidence="2" id="KW-0238">DNA-binding</keyword>
<dbReference type="InterPro" id="IPR018060">
    <property type="entry name" value="HTH_AraC"/>
</dbReference>
<dbReference type="AlphaFoldDB" id="A0A845BQX8"/>
<evidence type="ECO:0000256" key="1">
    <source>
        <dbReference type="ARBA" id="ARBA00023015"/>
    </source>
</evidence>
<dbReference type="PANTHER" id="PTHR46796:SF12">
    <property type="entry name" value="HTH-TYPE DNA-BINDING TRANSCRIPTIONAL ACTIVATOR EUTR"/>
    <property type="match status" value="1"/>
</dbReference>
<comment type="caution">
    <text evidence="5">The sequence shown here is derived from an EMBL/GenBank/DDBJ whole genome shotgun (WGS) entry which is preliminary data.</text>
</comment>
<dbReference type="InterPro" id="IPR050204">
    <property type="entry name" value="AraC_XylS_family_regulators"/>
</dbReference>
<proteinExistence type="predicted"/>
<dbReference type="EMBL" id="WSSB01000006">
    <property type="protein sequence ID" value="MXR36871.1"/>
    <property type="molecule type" value="Genomic_DNA"/>
</dbReference>
<protein>
    <submittedName>
        <fullName evidence="5">Helix-turn-helix domain-containing protein</fullName>
    </submittedName>
</protein>
<feature type="domain" description="HTH araC/xylS-type" evidence="4">
    <location>
        <begin position="228"/>
        <end position="314"/>
    </location>
</feature>
<dbReference type="InterPro" id="IPR018062">
    <property type="entry name" value="HTH_AraC-typ_CS"/>
</dbReference>
<dbReference type="PROSITE" id="PS00041">
    <property type="entry name" value="HTH_ARAC_FAMILY_1"/>
    <property type="match status" value="1"/>
</dbReference>
<dbReference type="PRINTS" id="PR00032">
    <property type="entry name" value="HTHARAC"/>
</dbReference>
<keyword evidence="3" id="KW-0804">Transcription</keyword>
<reference evidence="5 6" key="1">
    <citation type="submission" date="2019-12" db="EMBL/GenBank/DDBJ databases">
        <title>Neisseriaceae gen. nov. sp. Genome sequencing and assembly.</title>
        <authorList>
            <person name="Liu Z."/>
            <person name="Li A."/>
        </authorList>
    </citation>
    <scope>NUCLEOTIDE SEQUENCE [LARGE SCALE GENOMIC DNA]</scope>
    <source>
        <strain evidence="5 6">B2N2-7</strain>
    </source>
</reference>
<organism evidence="5 6">
    <name type="scientific">Craterilacuibacter sinensis</name>
    <dbReference type="NCBI Taxonomy" id="2686017"/>
    <lineage>
        <taxon>Bacteria</taxon>
        <taxon>Pseudomonadati</taxon>
        <taxon>Pseudomonadota</taxon>
        <taxon>Betaproteobacteria</taxon>
        <taxon>Neisseriales</taxon>
        <taxon>Neisseriaceae</taxon>
        <taxon>Craterilacuibacter</taxon>
    </lineage>
</organism>
<dbReference type="Pfam" id="PF12833">
    <property type="entry name" value="HTH_18"/>
    <property type="match status" value="1"/>
</dbReference>
<dbReference type="InterPro" id="IPR009057">
    <property type="entry name" value="Homeodomain-like_sf"/>
</dbReference>
<dbReference type="InterPro" id="IPR020449">
    <property type="entry name" value="Tscrpt_reg_AraC-type_HTH"/>
</dbReference>
<dbReference type="GO" id="GO:0003700">
    <property type="term" value="F:DNA-binding transcription factor activity"/>
    <property type="evidence" value="ECO:0007669"/>
    <property type="project" value="InterPro"/>
</dbReference>
<evidence type="ECO:0000313" key="5">
    <source>
        <dbReference type="EMBL" id="MXR36871.1"/>
    </source>
</evidence>
<dbReference type="SMART" id="SM00342">
    <property type="entry name" value="HTH_ARAC"/>
    <property type="match status" value="1"/>
</dbReference>
<dbReference type="RefSeq" id="WP_160796151.1">
    <property type="nucleotide sequence ID" value="NZ_WSSB01000006.1"/>
</dbReference>